<dbReference type="Gene3D" id="3.10.110.10">
    <property type="entry name" value="Ubiquitin Conjugating Enzyme"/>
    <property type="match status" value="1"/>
</dbReference>
<keyword evidence="10" id="KW-0539">Nucleus</keyword>
<comment type="subcellular location">
    <subcellularLocation>
        <location evidence="2">Cytoplasm</location>
    </subcellularLocation>
    <subcellularLocation>
        <location evidence="1">Nucleus</location>
    </subcellularLocation>
</comment>
<evidence type="ECO:0000256" key="11">
    <source>
        <dbReference type="ARBA" id="ARBA00039894"/>
    </source>
</evidence>
<dbReference type="PROSITE" id="PS50127">
    <property type="entry name" value="UBC_2"/>
    <property type="match status" value="1"/>
</dbReference>
<keyword evidence="5" id="KW-0808">Transferase</keyword>
<keyword evidence="16" id="KW-1185">Reference proteome</keyword>
<evidence type="ECO:0000256" key="2">
    <source>
        <dbReference type="ARBA" id="ARBA00004496"/>
    </source>
</evidence>
<dbReference type="PANTHER" id="PTHR46116:SF26">
    <property type="entry name" value="UBIQUITIN-CONJUGATING ENZYME E2 Z"/>
    <property type="match status" value="1"/>
</dbReference>
<feature type="domain" description="UBC core" evidence="15">
    <location>
        <begin position="7"/>
        <end position="149"/>
    </location>
</feature>
<evidence type="ECO:0000313" key="16">
    <source>
        <dbReference type="Proteomes" id="UP000504606"/>
    </source>
</evidence>
<evidence type="ECO:0000256" key="8">
    <source>
        <dbReference type="ARBA" id="ARBA00022786"/>
    </source>
</evidence>
<dbReference type="SUPFAM" id="SSF54495">
    <property type="entry name" value="UBC-like"/>
    <property type="match status" value="1"/>
</dbReference>
<evidence type="ECO:0000313" key="17">
    <source>
        <dbReference type="RefSeq" id="XP_052129815.1"/>
    </source>
</evidence>
<dbReference type="GO" id="GO:0004869">
    <property type="term" value="F:cysteine-type endopeptidase inhibitor activity"/>
    <property type="evidence" value="ECO:0007669"/>
    <property type="project" value="TreeGrafter"/>
</dbReference>
<evidence type="ECO:0000256" key="4">
    <source>
        <dbReference type="ARBA" id="ARBA00022490"/>
    </source>
</evidence>
<keyword evidence="6" id="KW-0053">Apoptosis</keyword>
<dbReference type="GeneID" id="127751000"/>
<dbReference type="GO" id="GO:0005634">
    <property type="term" value="C:nucleus"/>
    <property type="evidence" value="ECO:0007669"/>
    <property type="project" value="UniProtKB-SubCell"/>
</dbReference>
<dbReference type="KEGG" id="foc:127751000"/>
<reference evidence="17" key="1">
    <citation type="submission" date="2025-08" db="UniProtKB">
        <authorList>
            <consortium name="RefSeq"/>
        </authorList>
    </citation>
    <scope>IDENTIFICATION</scope>
    <source>
        <tissue evidence="17">Whole organism</tissue>
    </source>
</reference>
<evidence type="ECO:0000259" key="15">
    <source>
        <dbReference type="PROSITE" id="PS50127"/>
    </source>
</evidence>
<dbReference type="GO" id="GO:0005524">
    <property type="term" value="F:ATP binding"/>
    <property type="evidence" value="ECO:0007669"/>
    <property type="project" value="UniProtKB-KW"/>
</dbReference>
<dbReference type="GO" id="GO:0061631">
    <property type="term" value="F:ubiquitin conjugating enzyme activity"/>
    <property type="evidence" value="ECO:0007669"/>
    <property type="project" value="UniProtKB-EC"/>
</dbReference>
<dbReference type="Proteomes" id="UP000504606">
    <property type="component" value="Unplaced"/>
</dbReference>
<evidence type="ECO:0000256" key="7">
    <source>
        <dbReference type="ARBA" id="ARBA00022741"/>
    </source>
</evidence>
<name>A0A9C6X612_FRAOC</name>
<keyword evidence="9" id="KW-0067">ATP-binding</keyword>
<dbReference type="AlphaFoldDB" id="A0A9C6X612"/>
<organism evidence="16 17">
    <name type="scientific">Frankliniella occidentalis</name>
    <name type="common">Western flower thrips</name>
    <name type="synonym">Euthrips occidentalis</name>
    <dbReference type="NCBI Taxonomy" id="133901"/>
    <lineage>
        <taxon>Eukaryota</taxon>
        <taxon>Metazoa</taxon>
        <taxon>Ecdysozoa</taxon>
        <taxon>Arthropoda</taxon>
        <taxon>Hexapoda</taxon>
        <taxon>Insecta</taxon>
        <taxon>Pterygota</taxon>
        <taxon>Neoptera</taxon>
        <taxon>Paraneoptera</taxon>
        <taxon>Thysanoptera</taxon>
        <taxon>Terebrantia</taxon>
        <taxon>Thripoidea</taxon>
        <taxon>Thripidae</taxon>
        <taxon>Frankliniella</taxon>
    </lineage>
</organism>
<evidence type="ECO:0000256" key="5">
    <source>
        <dbReference type="ARBA" id="ARBA00022679"/>
    </source>
</evidence>
<dbReference type="PANTHER" id="PTHR46116">
    <property type="entry name" value="(E3-INDEPENDENT) E2 UBIQUITIN-CONJUGATING ENZYME"/>
    <property type="match status" value="1"/>
</dbReference>
<keyword evidence="8" id="KW-0833">Ubl conjugation pathway</keyword>
<evidence type="ECO:0000256" key="10">
    <source>
        <dbReference type="ARBA" id="ARBA00023242"/>
    </source>
</evidence>
<dbReference type="EC" id="2.3.2.23" evidence="3"/>
<keyword evidence="4" id="KW-0963">Cytoplasm</keyword>
<evidence type="ECO:0000256" key="12">
    <source>
        <dbReference type="ARBA" id="ARBA00041798"/>
    </source>
</evidence>
<dbReference type="OrthoDB" id="47801at2759"/>
<evidence type="ECO:0000256" key="13">
    <source>
        <dbReference type="ARBA" id="ARBA00042316"/>
    </source>
</evidence>
<dbReference type="CDD" id="cd23809">
    <property type="entry name" value="UBCc_UBE2Z"/>
    <property type="match status" value="1"/>
</dbReference>
<dbReference type="InterPro" id="IPR016135">
    <property type="entry name" value="UBQ-conjugating_enzyme/RWD"/>
</dbReference>
<evidence type="ECO:0000256" key="3">
    <source>
        <dbReference type="ARBA" id="ARBA00012486"/>
    </source>
</evidence>
<evidence type="ECO:0000256" key="1">
    <source>
        <dbReference type="ARBA" id="ARBA00004123"/>
    </source>
</evidence>
<keyword evidence="7" id="KW-0547">Nucleotide-binding</keyword>
<evidence type="ECO:0000256" key="9">
    <source>
        <dbReference type="ARBA" id="ARBA00022840"/>
    </source>
</evidence>
<dbReference type="GO" id="GO:0005737">
    <property type="term" value="C:cytoplasm"/>
    <property type="evidence" value="ECO:0007669"/>
    <property type="project" value="UniProtKB-SubCell"/>
</dbReference>
<evidence type="ECO:0000256" key="14">
    <source>
        <dbReference type="ARBA" id="ARBA00042401"/>
    </source>
</evidence>
<dbReference type="GO" id="GO:0043066">
    <property type="term" value="P:negative regulation of apoptotic process"/>
    <property type="evidence" value="ECO:0007669"/>
    <property type="project" value="TreeGrafter"/>
</dbReference>
<dbReference type="RefSeq" id="XP_052129815.1">
    <property type="nucleotide sequence ID" value="XM_052273855.1"/>
</dbReference>
<protein>
    <recommendedName>
        <fullName evidence="11">Ubiquitin-conjugating enzyme E2 Z</fullName>
        <ecNumber evidence="3">2.3.2.23</ecNumber>
    </recommendedName>
    <alternativeName>
        <fullName evidence="12">E2 ubiquitin-conjugating enzyme Z</fullName>
    </alternativeName>
    <alternativeName>
        <fullName evidence="14">Ubiquitin carrier protein Z</fullName>
    </alternativeName>
    <alternativeName>
        <fullName evidence="13">Ubiquitin-protein ligase Z</fullName>
    </alternativeName>
</protein>
<dbReference type="Pfam" id="PF00179">
    <property type="entry name" value="UQ_con"/>
    <property type="match status" value="1"/>
</dbReference>
<evidence type="ECO:0000256" key="6">
    <source>
        <dbReference type="ARBA" id="ARBA00022703"/>
    </source>
</evidence>
<dbReference type="InterPro" id="IPR000608">
    <property type="entry name" value="UBC"/>
</dbReference>
<dbReference type="GO" id="GO:0006915">
    <property type="term" value="P:apoptotic process"/>
    <property type="evidence" value="ECO:0007669"/>
    <property type="project" value="UniProtKB-KW"/>
</dbReference>
<sequence length="149" mass="16360">MKEILNDTCPLLHRDISSLINDPPLGISVAVEDDDCTLLHAIVTGVEGTPYAGGFFHFVLKCTNQYPMTPPKVRFLTTGYGKVRFNPNMYEGGKVCLSILGTWSGQQWLPSCSLESVLISIQSIMTKNALLNEPGFDRNSEVGQKSLIP</sequence>
<proteinExistence type="predicted"/>
<gene>
    <name evidence="17" type="primary">LOC127751000</name>
</gene>
<accession>A0A9C6X612</accession>
<dbReference type="SMART" id="SM00212">
    <property type="entry name" value="UBCc"/>
    <property type="match status" value="1"/>
</dbReference>